<dbReference type="SUPFAM" id="SSF52540">
    <property type="entry name" value="P-loop containing nucleoside triphosphate hydrolases"/>
    <property type="match status" value="1"/>
</dbReference>
<gene>
    <name evidence="2" type="ORF">OVA965_LOCUS3036</name>
    <name evidence="3" type="ORF">TMI583_LOCUS3035</name>
</gene>
<evidence type="ECO:0000313" key="3">
    <source>
        <dbReference type="EMBL" id="CAF3550842.1"/>
    </source>
</evidence>
<reference evidence="2" key="1">
    <citation type="submission" date="2021-02" db="EMBL/GenBank/DDBJ databases">
        <authorList>
            <person name="Nowell W R."/>
        </authorList>
    </citation>
    <scope>NUCLEOTIDE SEQUENCE</scope>
</reference>
<dbReference type="AlphaFoldDB" id="A0A8S2CPK4"/>
<protein>
    <recommendedName>
        <fullName evidence="1">Dynamin N-terminal domain-containing protein</fullName>
    </recommendedName>
</protein>
<dbReference type="EMBL" id="CAJOBA010000703">
    <property type="protein sequence ID" value="CAF3550842.1"/>
    <property type="molecule type" value="Genomic_DNA"/>
</dbReference>
<evidence type="ECO:0000313" key="2">
    <source>
        <dbReference type="EMBL" id="CAF0770072.1"/>
    </source>
</evidence>
<evidence type="ECO:0000313" key="4">
    <source>
        <dbReference type="Proteomes" id="UP000677228"/>
    </source>
</evidence>
<feature type="domain" description="Dynamin N-terminal" evidence="1">
    <location>
        <begin position="62"/>
        <end position="210"/>
    </location>
</feature>
<dbReference type="Proteomes" id="UP000677228">
    <property type="component" value="Unassembled WGS sequence"/>
</dbReference>
<dbReference type="InterPro" id="IPR045063">
    <property type="entry name" value="Dynamin_N"/>
</dbReference>
<evidence type="ECO:0000259" key="1">
    <source>
        <dbReference type="Pfam" id="PF00350"/>
    </source>
</evidence>
<comment type="caution">
    <text evidence="2">The sequence shown here is derived from an EMBL/GenBank/DDBJ whole genome shotgun (WGS) entry which is preliminary data.</text>
</comment>
<dbReference type="PRINTS" id="PR00195">
    <property type="entry name" value="DYNAMIN"/>
</dbReference>
<proteinExistence type="predicted"/>
<dbReference type="Pfam" id="PF00350">
    <property type="entry name" value="Dynamin_N"/>
    <property type="match status" value="1"/>
</dbReference>
<sequence length="285" mass="32713">MLQDGTHNRTSNYTSEINMGFVKDKIRQDPMLDSAMFKAYEILRKIALDYHLEDELAVPRTVFVGDTSSGKSMLVQMFLRFPCAFSQANVGTRCPIQYKLRYDPNLADGEIHFIQPRGWLAEDLGRNLQTEMARIENDHKSDGGFRLEPFIVEIASKHYTDFEILDVPGLVSGDRDPIKRAAVERITEHYVRDPTFMIVQLKEAQQLADNTYGTRRIGELCTSEPSLWGSKLPARKDYVQHTITIQTKFDAFMREHDNGTAANEDINSRINIFPNTYFTNMVFDV</sequence>
<organism evidence="2 4">
    <name type="scientific">Didymodactylos carnosus</name>
    <dbReference type="NCBI Taxonomy" id="1234261"/>
    <lineage>
        <taxon>Eukaryota</taxon>
        <taxon>Metazoa</taxon>
        <taxon>Spiralia</taxon>
        <taxon>Gnathifera</taxon>
        <taxon>Rotifera</taxon>
        <taxon>Eurotatoria</taxon>
        <taxon>Bdelloidea</taxon>
        <taxon>Philodinida</taxon>
        <taxon>Philodinidae</taxon>
        <taxon>Didymodactylos</taxon>
    </lineage>
</organism>
<dbReference type="Gene3D" id="3.40.50.300">
    <property type="entry name" value="P-loop containing nucleotide triphosphate hydrolases"/>
    <property type="match status" value="1"/>
</dbReference>
<dbReference type="InterPro" id="IPR022812">
    <property type="entry name" value="Dynamin"/>
</dbReference>
<dbReference type="InterPro" id="IPR027417">
    <property type="entry name" value="P-loop_NTPase"/>
</dbReference>
<dbReference type="EMBL" id="CAJNOK010000703">
    <property type="protein sequence ID" value="CAF0770072.1"/>
    <property type="molecule type" value="Genomic_DNA"/>
</dbReference>
<name>A0A8S2CPK4_9BILA</name>
<dbReference type="Proteomes" id="UP000682733">
    <property type="component" value="Unassembled WGS sequence"/>
</dbReference>
<accession>A0A8S2CPK4</accession>